<comment type="similarity">
    <text evidence="1">Belongs to the class-II fumarase/aspartase family.</text>
</comment>
<organism evidence="3">
    <name type="scientific">Salinicola endophyticus</name>
    <dbReference type="NCBI Taxonomy" id="1949083"/>
    <lineage>
        <taxon>Bacteria</taxon>
        <taxon>Pseudomonadati</taxon>
        <taxon>Pseudomonadota</taxon>
        <taxon>Gammaproteobacteria</taxon>
        <taxon>Oceanospirillales</taxon>
        <taxon>Halomonadaceae</taxon>
        <taxon>Salinicola</taxon>
    </lineage>
</organism>
<protein>
    <submittedName>
        <fullName evidence="3">Adenylosuccinate lyase family protein</fullName>
    </submittedName>
</protein>
<gene>
    <name evidence="3" type="ORF">ABV408_03320</name>
</gene>
<evidence type="ECO:0000256" key="1">
    <source>
        <dbReference type="ARBA" id="ARBA00034772"/>
    </source>
</evidence>
<dbReference type="SUPFAM" id="SSF48557">
    <property type="entry name" value="L-aspartase-like"/>
    <property type="match status" value="1"/>
</dbReference>
<dbReference type="Pfam" id="PF00206">
    <property type="entry name" value="Lyase_1"/>
    <property type="match status" value="1"/>
</dbReference>
<dbReference type="PANTHER" id="PTHR43172">
    <property type="entry name" value="ADENYLOSUCCINATE LYASE"/>
    <property type="match status" value="1"/>
</dbReference>
<dbReference type="InterPro" id="IPR022761">
    <property type="entry name" value="Fumarate_lyase_N"/>
</dbReference>
<name>A0AB74U8T0_9GAMM</name>
<accession>A0AB74U8T0</accession>
<sequence>MYDTLFRHPFMSAAGLAALEAREVVAAMREVELALAAEQEACGVLPPGTAAALTAALPLEAFDLAALAAEVENGGNAAIPFVNQAKAWLPESLRRHFHRGATSQDIVDSALMLLLRPRLVAIREHLARTRRAACALMRDHRSTPMIGRTLMQQALPITFGAKVAQWAWGLESADARLAAVIDGGLPVQFGGAVGVHSGLDEGLEIMAGLAARLGLAAPLLPWHTDRQPLLALMGALDAAAVAAEKMALDIALLCQSEVAELSEPAAEGVGGSSSMPHKRNPVACARIRAAARQVHAAHATVVNAGAQPLERGLGEWHAEWAPLLDGVLLVEGALGSLAPLLAGLEVHVEAMARNLRLSGGAVLAEPAARLLAEALPSAAAQRIAREAGETARREQRDYAEVVLAQPEVAAAVAAATIDPSALRSALAIDLYIGSSEAQVTRVLARLDPS</sequence>
<dbReference type="GO" id="GO:0016829">
    <property type="term" value="F:lyase activity"/>
    <property type="evidence" value="ECO:0007669"/>
    <property type="project" value="UniProtKB-KW"/>
</dbReference>
<dbReference type="InterPro" id="IPR024083">
    <property type="entry name" value="Fumarase/histidase_N"/>
</dbReference>
<dbReference type="Gene3D" id="1.10.275.10">
    <property type="entry name" value="Fumarase/aspartase (N-terminal domain)"/>
    <property type="match status" value="1"/>
</dbReference>
<dbReference type="InterPro" id="IPR000362">
    <property type="entry name" value="Fumarate_lyase_fam"/>
</dbReference>
<dbReference type="PROSITE" id="PS00163">
    <property type="entry name" value="FUMARATE_LYASES"/>
    <property type="match status" value="1"/>
</dbReference>
<dbReference type="RefSeq" id="WP_353981053.1">
    <property type="nucleotide sequence ID" value="NZ_CP159578.1"/>
</dbReference>
<dbReference type="Gene3D" id="1.10.40.30">
    <property type="entry name" value="Fumarase/aspartase (C-terminal domain)"/>
    <property type="match status" value="1"/>
</dbReference>
<dbReference type="AlphaFoldDB" id="A0AB74U8T0"/>
<dbReference type="InterPro" id="IPR019468">
    <property type="entry name" value="AdenyloSucc_lyase_C"/>
</dbReference>
<dbReference type="EMBL" id="CP159578">
    <property type="protein sequence ID" value="XCJ80216.1"/>
    <property type="molecule type" value="Genomic_DNA"/>
</dbReference>
<dbReference type="Gene3D" id="1.20.200.10">
    <property type="entry name" value="Fumarase/aspartase (Central domain)"/>
    <property type="match status" value="1"/>
</dbReference>
<dbReference type="SMART" id="SM00998">
    <property type="entry name" value="ADSL_C"/>
    <property type="match status" value="1"/>
</dbReference>
<keyword evidence="3" id="KW-0456">Lyase</keyword>
<feature type="domain" description="Adenylosuccinate lyase C-terminal" evidence="2">
    <location>
        <begin position="359"/>
        <end position="443"/>
    </location>
</feature>
<evidence type="ECO:0000313" key="3">
    <source>
        <dbReference type="EMBL" id="XCJ80216.1"/>
    </source>
</evidence>
<dbReference type="InterPro" id="IPR020557">
    <property type="entry name" value="Fumarate_lyase_CS"/>
</dbReference>
<proteinExistence type="inferred from homology"/>
<dbReference type="CDD" id="cd01597">
    <property type="entry name" value="pCLME"/>
    <property type="match status" value="1"/>
</dbReference>
<dbReference type="InterPro" id="IPR008948">
    <property type="entry name" value="L-Aspartase-like"/>
</dbReference>
<evidence type="ECO:0000259" key="2">
    <source>
        <dbReference type="SMART" id="SM00998"/>
    </source>
</evidence>
<dbReference type="PANTHER" id="PTHR43172:SF2">
    <property type="entry name" value="ADENYLOSUCCINATE LYASE C-TERMINAL DOMAIN-CONTAINING PROTEIN"/>
    <property type="match status" value="1"/>
</dbReference>
<dbReference type="PRINTS" id="PR00149">
    <property type="entry name" value="FUMRATELYASE"/>
</dbReference>
<reference evidence="3" key="1">
    <citation type="submission" date="2024-06" db="EMBL/GenBank/DDBJ databases">
        <title>Complete genome of Salinicola endophyticus HNIBRBA4755.</title>
        <authorList>
            <person name="Shin S.Y."/>
            <person name="Kang H."/>
            <person name="Song J."/>
        </authorList>
    </citation>
    <scope>NUCLEOTIDE SEQUENCE</scope>
    <source>
        <strain evidence="3">HNIBRBA4755</strain>
    </source>
</reference>